<evidence type="ECO:0000256" key="1">
    <source>
        <dbReference type="SAM" id="MobiDB-lite"/>
    </source>
</evidence>
<evidence type="ECO:0000313" key="4">
    <source>
        <dbReference type="Proteomes" id="UP000634136"/>
    </source>
</evidence>
<keyword evidence="4" id="KW-1185">Reference proteome</keyword>
<proteinExistence type="predicted"/>
<dbReference type="GO" id="GO:0010073">
    <property type="term" value="P:meristem maintenance"/>
    <property type="evidence" value="ECO:0007669"/>
    <property type="project" value="InterPro"/>
</dbReference>
<protein>
    <submittedName>
        <fullName evidence="3">Aminotransferase-like mobile domain containing protein</fullName>
    </submittedName>
</protein>
<feature type="region of interest" description="Disordered" evidence="1">
    <location>
        <begin position="458"/>
        <end position="480"/>
    </location>
</feature>
<dbReference type="Pfam" id="PF10536">
    <property type="entry name" value="PMD"/>
    <property type="match status" value="1"/>
</dbReference>
<dbReference type="PANTHER" id="PTHR46033">
    <property type="entry name" value="PROTEIN MAIN-LIKE 2"/>
    <property type="match status" value="1"/>
</dbReference>
<name>A0A834W935_9FABA</name>
<dbReference type="InterPro" id="IPR044824">
    <property type="entry name" value="MAIN-like"/>
</dbReference>
<dbReference type="GO" id="GO:0008483">
    <property type="term" value="F:transaminase activity"/>
    <property type="evidence" value="ECO:0007669"/>
    <property type="project" value="UniProtKB-KW"/>
</dbReference>
<organism evidence="3 4">
    <name type="scientific">Senna tora</name>
    <dbReference type="NCBI Taxonomy" id="362788"/>
    <lineage>
        <taxon>Eukaryota</taxon>
        <taxon>Viridiplantae</taxon>
        <taxon>Streptophyta</taxon>
        <taxon>Embryophyta</taxon>
        <taxon>Tracheophyta</taxon>
        <taxon>Spermatophyta</taxon>
        <taxon>Magnoliopsida</taxon>
        <taxon>eudicotyledons</taxon>
        <taxon>Gunneridae</taxon>
        <taxon>Pentapetalae</taxon>
        <taxon>rosids</taxon>
        <taxon>fabids</taxon>
        <taxon>Fabales</taxon>
        <taxon>Fabaceae</taxon>
        <taxon>Caesalpinioideae</taxon>
        <taxon>Cassia clade</taxon>
        <taxon>Senna</taxon>
    </lineage>
</organism>
<keyword evidence="3" id="KW-0032">Aminotransferase</keyword>
<dbReference type="AlphaFoldDB" id="A0A834W935"/>
<feature type="region of interest" description="Disordered" evidence="1">
    <location>
        <begin position="1"/>
        <end position="26"/>
    </location>
</feature>
<feature type="region of interest" description="Disordered" evidence="1">
    <location>
        <begin position="539"/>
        <end position="576"/>
    </location>
</feature>
<reference evidence="3" key="1">
    <citation type="submission" date="2020-09" db="EMBL/GenBank/DDBJ databases">
        <title>Genome-Enabled Discovery of Anthraquinone Biosynthesis in Senna tora.</title>
        <authorList>
            <person name="Kang S.-H."/>
            <person name="Pandey R.P."/>
            <person name="Lee C.-M."/>
            <person name="Sim J.-S."/>
            <person name="Jeong J.-T."/>
            <person name="Choi B.-S."/>
            <person name="Jung M."/>
            <person name="Ginzburg D."/>
            <person name="Zhao K."/>
            <person name="Won S.Y."/>
            <person name="Oh T.-J."/>
            <person name="Yu Y."/>
            <person name="Kim N.-H."/>
            <person name="Lee O.R."/>
            <person name="Lee T.-H."/>
            <person name="Bashyal P."/>
            <person name="Kim T.-S."/>
            <person name="Lee W.-H."/>
            <person name="Kawkins C."/>
            <person name="Kim C.-K."/>
            <person name="Kim J.S."/>
            <person name="Ahn B.O."/>
            <person name="Rhee S.Y."/>
            <person name="Sohng J.K."/>
        </authorList>
    </citation>
    <scope>NUCLEOTIDE SEQUENCE</scope>
    <source>
        <tissue evidence="3">Leaf</tissue>
    </source>
</reference>
<comment type="caution">
    <text evidence="3">The sequence shown here is derived from an EMBL/GenBank/DDBJ whole genome shotgun (WGS) entry which is preliminary data.</text>
</comment>
<sequence length="576" mass="65580">MEDSSSNRGGLMEKRDKEHMVSPLGRNPSHRNAYFLNPSLNIIKNPQPQDDLCLPKTLFSSQTTNFDLESLPLEVTYSGWQIPIKGWKDWKERLYQKHKDIWIKVGINEAIEASTEEVPKNKDLILSLAQKWYSKTNTFIFSWGEATITLEDIMVCGGYSVVGNPIFTPLQDEESKEMEAKLDRVRLNFASTKAKKANHLPWLKCFFTKKISKELKVDKDVDELEHVAFLSLWLSRFVFPCPTISRDVLPIAVHLARGTQIALAPAVLASIYRDLTQLKTSIDRACARSKLGGTSRSIIRYYLLESSAIQISLMSPLKLVQIWADKRFPTLHPHPPKMLDQNLHHENDYMSTFNLDSCGQTFKWRPYVNSSPKFDNKDYLKSFAYCLRNSELVGMDIRSLYTKKYLPHRVSMQFGLDQDIPDIMLLDVAVASSSISVPGFTLRYMEWWNRSKLGWGDKPDKENSDQVRSQSDDRVHENGDTSMANYGVEIIDLAKRSDEIVNAVGGGEFNRERVDMVISKPETPIGMLQGDIVELKVSPKATGNTEAMTQRREEDAPAGGMSRGKRPRQSSIKMKD</sequence>
<feature type="compositionally biased region" description="Basic and acidic residues" evidence="1">
    <location>
        <begin position="458"/>
        <end position="479"/>
    </location>
</feature>
<dbReference type="Proteomes" id="UP000634136">
    <property type="component" value="Unassembled WGS sequence"/>
</dbReference>
<keyword evidence="3" id="KW-0808">Transferase</keyword>
<evidence type="ECO:0000259" key="2">
    <source>
        <dbReference type="Pfam" id="PF10536"/>
    </source>
</evidence>
<dbReference type="InterPro" id="IPR019557">
    <property type="entry name" value="AminoTfrase-like_pln_mobile"/>
</dbReference>
<feature type="compositionally biased region" description="Basic and acidic residues" evidence="1">
    <location>
        <begin position="11"/>
        <end position="20"/>
    </location>
</feature>
<evidence type="ECO:0000313" key="3">
    <source>
        <dbReference type="EMBL" id="KAF7813093.1"/>
    </source>
</evidence>
<dbReference type="EMBL" id="JAAIUW010000010">
    <property type="protein sequence ID" value="KAF7813093.1"/>
    <property type="molecule type" value="Genomic_DNA"/>
</dbReference>
<dbReference type="OrthoDB" id="1572276at2759"/>
<accession>A0A834W935</accession>
<dbReference type="PANTHER" id="PTHR46033:SF80">
    <property type="entry name" value="PROTEIN MAIN-LIKE 2-LIKE"/>
    <property type="match status" value="1"/>
</dbReference>
<gene>
    <name evidence="3" type="ORF">G2W53_034069</name>
</gene>
<feature type="domain" description="Aminotransferase-like plant mobile" evidence="2">
    <location>
        <begin position="106"/>
        <end position="424"/>
    </location>
</feature>